<keyword evidence="3" id="KW-1185">Reference proteome</keyword>
<name>A0ABR3TTD7_9PEZI</name>
<feature type="compositionally biased region" description="Basic and acidic residues" evidence="1">
    <location>
        <begin position="228"/>
        <end position="254"/>
    </location>
</feature>
<accession>A0ABR3TTD7</accession>
<evidence type="ECO:0000313" key="2">
    <source>
        <dbReference type="EMBL" id="KAL1643692.1"/>
    </source>
</evidence>
<feature type="region of interest" description="Disordered" evidence="1">
    <location>
        <begin position="104"/>
        <end position="171"/>
    </location>
</feature>
<comment type="caution">
    <text evidence="2">The sequence shown here is derived from an EMBL/GenBank/DDBJ whole genome shotgun (WGS) entry which is preliminary data.</text>
</comment>
<reference evidence="2 3" key="1">
    <citation type="journal article" date="2023" name="Plant Dis.">
        <title>First Report of Diplodia intermedia Causing Canker and Dieback Diseases on Apple Trees in Canada.</title>
        <authorList>
            <person name="Ellouze W."/>
            <person name="Ilyukhin E."/>
            <person name="Sulman M."/>
            <person name="Ali S."/>
        </authorList>
    </citation>
    <scope>NUCLEOTIDE SEQUENCE [LARGE SCALE GENOMIC DNA]</scope>
    <source>
        <strain evidence="2 3">M45-28</strain>
    </source>
</reference>
<dbReference type="EMBL" id="JAKEKT020000026">
    <property type="protein sequence ID" value="KAL1643692.1"/>
    <property type="molecule type" value="Genomic_DNA"/>
</dbReference>
<organism evidence="2 3">
    <name type="scientific">Diplodia intermedia</name>
    <dbReference type="NCBI Taxonomy" id="856260"/>
    <lineage>
        <taxon>Eukaryota</taxon>
        <taxon>Fungi</taxon>
        <taxon>Dikarya</taxon>
        <taxon>Ascomycota</taxon>
        <taxon>Pezizomycotina</taxon>
        <taxon>Dothideomycetes</taxon>
        <taxon>Dothideomycetes incertae sedis</taxon>
        <taxon>Botryosphaeriales</taxon>
        <taxon>Botryosphaeriaceae</taxon>
        <taxon>Diplodia</taxon>
    </lineage>
</organism>
<proteinExistence type="predicted"/>
<gene>
    <name evidence="2" type="ORF">SLS58_004707</name>
</gene>
<dbReference type="Proteomes" id="UP001521184">
    <property type="component" value="Unassembled WGS sequence"/>
</dbReference>
<sequence>MSHEDSLSTAQTWLSSFYAYHPDEIEPRSGEGMIIEPSKCVGTFRSEDPGLQIAGHRVEGGKPDKQADLETRLGEIPKVMLNGSPKPFCGSLFGMVEVRSPKRRPVPRLPTVLETPEESMNAGMHSKPPRDQDPEGYEAMPMDWGSRPRTPTVSVRELDHDTSPTNTDPGHFCTMIESMAPEVEEILRRHASSSRKSSSSTPDIPEEAGECGSPDRKIEFDAVVWSPEQHEDDPWQKTTHSDEKMTHEPPKSSQDELVVVGAGVQILADSIGGAYGVPVAKASVEVARRDSGIRFTLTCVEDGFEDAEVLFDDDFLYEEEMMDPDYFRKKDGCAKPTSRPALMRISTY</sequence>
<feature type="region of interest" description="Disordered" evidence="1">
    <location>
        <begin position="188"/>
        <end position="255"/>
    </location>
</feature>
<protein>
    <submittedName>
        <fullName evidence="2">Uncharacterized protein</fullName>
    </submittedName>
</protein>
<evidence type="ECO:0000256" key="1">
    <source>
        <dbReference type="SAM" id="MobiDB-lite"/>
    </source>
</evidence>
<evidence type="ECO:0000313" key="3">
    <source>
        <dbReference type="Proteomes" id="UP001521184"/>
    </source>
</evidence>